<dbReference type="AlphaFoldDB" id="A0AA40C849"/>
<dbReference type="PROSITE" id="PS51184">
    <property type="entry name" value="JMJC"/>
    <property type="match status" value="1"/>
</dbReference>
<keyword evidence="3" id="KW-1185">Reference proteome</keyword>
<evidence type="ECO:0000313" key="3">
    <source>
        <dbReference type="Proteomes" id="UP001174934"/>
    </source>
</evidence>
<accession>A0AA40C849</accession>
<dbReference type="PANTHER" id="PTHR12461">
    <property type="entry name" value="HYPOXIA-INDUCIBLE FACTOR 1 ALPHA INHIBITOR-RELATED"/>
    <property type="match status" value="1"/>
</dbReference>
<sequence length="183" mass="20627">FLSPQQYRPYPSPLQQLYIAQAPLNALPPPLQSDLPTLELVKTAGKGDVYNSSVWLGLAPTYTPWHRDPNPNLFCQMVGSKVVRLLPPRLGEHLFHRARAQLGQSTGGSSRIRGEEMMQGEERRVLLEAVWGDSEEGGGVPDEMREVILGPRDMLFIPKGWWHSVKSLGEDGRLNASVNWWFR</sequence>
<dbReference type="Proteomes" id="UP001174934">
    <property type="component" value="Unassembled WGS sequence"/>
</dbReference>
<dbReference type="Pfam" id="PF13621">
    <property type="entry name" value="Cupin_8"/>
    <property type="match status" value="1"/>
</dbReference>
<comment type="caution">
    <text evidence="2">The sequence shown here is derived from an EMBL/GenBank/DDBJ whole genome shotgun (WGS) entry which is preliminary data.</text>
</comment>
<feature type="non-terminal residue" evidence="2">
    <location>
        <position position="1"/>
    </location>
</feature>
<dbReference type="PANTHER" id="PTHR12461:SF105">
    <property type="entry name" value="HYPOXIA-INDUCIBLE FACTOR 1-ALPHA INHIBITOR"/>
    <property type="match status" value="1"/>
</dbReference>
<dbReference type="SUPFAM" id="SSF51197">
    <property type="entry name" value="Clavaminate synthase-like"/>
    <property type="match status" value="1"/>
</dbReference>
<dbReference type="EMBL" id="JAULSR010000002">
    <property type="protein sequence ID" value="KAK0628732.1"/>
    <property type="molecule type" value="Genomic_DNA"/>
</dbReference>
<evidence type="ECO:0000313" key="2">
    <source>
        <dbReference type="EMBL" id="KAK0628732.1"/>
    </source>
</evidence>
<feature type="domain" description="JmjC" evidence="1">
    <location>
        <begin position="11"/>
        <end position="183"/>
    </location>
</feature>
<evidence type="ECO:0000259" key="1">
    <source>
        <dbReference type="PROSITE" id="PS51184"/>
    </source>
</evidence>
<name>A0AA40C849_9PEZI</name>
<dbReference type="InterPro" id="IPR003347">
    <property type="entry name" value="JmjC_dom"/>
</dbReference>
<reference evidence="2" key="1">
    <citation type="submission" date="2023-06" db="EMBL/GenBank/DDBJ databases">
        <title>Genome-scale phylogeny and comparative genomics of the fungal order Sordariales.</title>
        <authorList>
            <consortium name="Lawrence Berkeley National Laboratory"/>
            <person name="Hensen N."/>
            <person name="Bonometti L."/>
            <person name="Westerberg I."/>
            <person name="Brannstrom I.O."/>
            <person name="Guillou S."/>
            <person name="Cros-Aarteil S."/>
            <person name="Calhoun S."/>
            <person name="Haridas S."/>
            <person name="Kuo A."/>
            <person name="Mondo S."/>
            <person name="Pangilinan J."/>
            <person name="Riley R."/>
            <person name="LaButti K."/>
            <person name="Andreopoulos B."/>
            <person name="Lipzen A."/>
            <person name="Chen C."/>
            <person name="Yanf M."/>
            <person name="Daum C."/>
            <person name="Ng V."/>
            <person name="Clum A."/>
            <person name="Steindorff A."/>
            <person name="Ohm R."/>
            <person name="Martin F."/>
            <person name="Silar P."/>
            <person name="Natvig D."/>
            <person name="Lalanne C."/>
            <person name="Gautier V."/>
            <person name="Ament-velasquez S.L."/>
            <person name="Kruys A."/>
            <person name="Hutchinson M.I."/>
            <person name="Powell A.J."/>
            <person name="Barry K."/>
            <person name="Miller A.N."/>
            <person name="Grigoriev I.V."/>
            <person name="Debuchy R."/>
            <person name="Gladieux P."/>
            <person name="Thoren M.H."/>
            <person name="Johannesson H."/>
        </authorList>
    </citation>
    <scope>NUCLEOTIDE SEQUENCE</scope>
    <source>
        <strain evidence="2">SMH3391-2</strain>
    </source>
</reference>
<proteinExistence type="predicted"/>
<organism evidence="2 3">
    <name type="scientific">Bombardia bombarda</name>
    <dbReference type="NCBI Taxonomy" id="252184"/>
    <lineage>
        <taxon>Eukaryota</taxon>
        <taxon>Fungi</taxon>
        <taxon>Dikarya</taxon>
        <taxon>Ascomycota</taxon>
        <taxon>Pezizomycotina</taxon>
        <taxon>Sordariomycetes</taxon>
        <taxon>Sordariomycetidae</taxon>
        <taxon>Sordariales</taxon>
        <taxon>Lasiosphaeriaceae</taxon>
        <taxon>Bombardia</taxon>
    </lineage>
</organism>
<gene>
    <name evidence="2" type="ORF">B0T17DRAFT_489727</name>
</gene>
<dbReference type="Gene3D" id="2.60.120.650">
    <property type="entry name" value="Cupin"/>
    <property type="match status" value="1"/>
</dbReference>
<dbReference type="InterPro" id="IPR041667">
    <property type="entry name" value="Cupin_8"/>
</dbReference>
<protein>
    <submittedName>
        <fullName evidence="2">Clavaminate synthase-like protein</fullName>
    </submittedName>
</protein>